<sequence length="39" mass="4450">MNNRSETMKYKRIVFKVGTSSLTNEDGSLSRSKVKDITQ</sequence>
<dbReference type="GO" id="GO:0004349">
    <property type="term" value="F:glutamate 5-kinase activity"/>
    <property type="evidence" value="ECO:0007669"/>
    <property type="project" value="UniProtKB-EC"/>
</dbReference>
<accession>A0A6G2DEW2</accession>
<dbReference type="Proteomes" id="UP000483094">
    <property type="component" value="Unassembled WGS sequence"/>
</dbReference>
<evidence type="ECO:0000313" key="1">
    <source>
        <dbReference type="EMBL" id="MTV75094.1"/>
    </source>
</evidence>
<evidence type="ECO:0000313" key="2">
    <source>
        <dbReference type="Proteomes" id="UP000483094"/>
    </source>
</evidence>
<dbReference type="AlphaFoldDB" id="A0A6G2DEW2"/>
<name>A0A6G2DEW2_STREE</name>
<keyword evidence="1" id="KW-0418">Kinase</keyword>
<keyword evidence="1" id="KW-0808">Transferase</keyword>
<gene>
    <name evidence="1" type="ORF">GM540_14205</name>
</gene>
<proteinExistence type="predicted"/>
<feature type="non-terminal residue" evidence="1">
    <location>
        <position position="39"/>
    </location>
</feature>
<reference evidence="1 2" key="1">
    <citation type="submission" date="2019-11" db="EMBL/GenBank/DDBJ databases">
        <title>Growth characteristics of pneumococcus vary with the chemical composition of the capsule and with environmental conditions.</title>
        <authorList>
            <person name="Tothpal A."/>
            <person name="Desobry K."/>
            <person name="Joshi S."/>
            <person name="Wyllie A.L."/>
            <person name="Weinberger D.M."/>
        </authorList>
    </citation>
    <scope>NUCLEOTIDE SEQUENCE [LARGE SCALE GENOMIC DNA]</scope>
    <source>
        <strain evidence="2">pnumococcus19F</strain>
    </source>
</reference>
<dbReference type="EMBL" id="WNHQ01001764">
    <property type="protein sequence ID" value="MTV75094.1"/>
    <property type="molecule type" value="Genomic_DNA"/>
</dbReference>
<dbReference type="EC" id="2.7.2.11" evidence="1"/>
<dbReference type="InterPro" id="IPR036393">
    <property type="entry name" value="AceGlu_kinase-like_sf"/>
</dbReference>
<protein>
    <submittedName>
        <fullName evidence="1">Glutamate 5-kinase</fullName>
        <ecNumber evidence="1">2.7.2.11</ecNumber>
    </submittedName>
</protein>
<dbReference type="Gene3D" id="3.40.1160.10">
    <property type="entry name" value="Acetylglutamate kinase-like"/>
    <property type="match status" value="1"/>
</dbReference>
<organism evidence="1 2">
    <name type="scientific">Streptococcus pneumoniae</name>
    <dbReference type="NCBI Taxonomy" id="1313"/>
    <lineage>
        <taxon>Bacteria</taxon>
        <taxon>Bacillati</taxon>
        <taxon>Bacillota</taxon>
        <taxon>Bacilli</taxon>
        <taxon>Lactobacillales</taxon>
        <taxon>Streptococcaceae</taxon>
        <taxon>Streptococcus</taxon>
    </lineage>
</organism>
<comment type="caution">
    <text evidence="1">The sequence shown here is derived from an EMBL/GenBank/DDBJ whole genome shotgun (WGS) entry which is preliminary data.</text>
</comment>